<evidence type="ECO:0000256" key="1">
    <source>
        <dbReference type="ARBA" id="ARBA00023118"/>
    </source>
</evidence>
<evidence type="ECO:0000313" key="3">
    <source>
        <dbReference type="Proteomes" id="UP001565471"/>
    </source>
</evidence>
<reference evidence="2 3" key="1">
    <citation type="submission" date="2024-07" db="EMBL/GenBank/DDBJ databases">
        <title>Genomic Encyclopedia of Type Strains, Phase V (KMG-V): Genome sequencing to study the core and pangenomes of soil and plant-associated prokaryotes.</title>
        <authorList>
            <person name="Whitman W."/>
        </authorList>
    </citation>
    <scope>NUCLEOTIDE SEQUENCE [LARGE SCALE GENOMIC DNA]</scope>
    <source>
        <strain evidence="2 3">USDA 415</strain>
    </source>
</reference>
<comment type="caution">
    <text evidence="2">The sequence shown here is derived from an EMBL/GenBank/DDBJ whole genome shotgun (WGS) entry which is preliminary data.</text>
</comment>
<dbReference type="RefSeq" id="WP_253576924.1">
    <property type="nucleotide sequence ID" value="NZ_CP126026.1"/>
</dbReference>
<dbReference type="InterPro" id="IPR043519">
    <property type="entry name" value="NT_sf"/>
</dbReference>
<sequence>MKHVDLFKDFLNDVVNLNLTRVTALEDSIEAIKSAVKDSDWAPKIRSWMPQGSWAHKTIIKPVDQGEFDADLLVFVDPVSGWSAETYIEKLYEVFRANGTYKDKVRRWSHCVTITYANDRKIDVAPCVVNRGGFVRLEVCNRNTGKFEATEPVQYTEWLTERNGYSGSNGFRKVTLLIKYLRDIKTTFTCSSVLLTTILGSRISNLDKDSDAFADTPTALKTMFGRLDDWCQLNPTKPNVNNPFLQSEDFAESWTDEQYENFRERVSTYRGWIDEAYDEADRNESIAKWRRVFGDDFAKSVDAEDAKSISKMAVARLKESVSTAALFVGDLVEAVKQFGVQALPLGFNKRPYMKAPM</sequence>
<protein>
    <recommendedName>
        <fullName evidence="4">Nucleotidyltransferase</fullName>
    </recommendedName>
</protein>
<proteinExistence type="predicted"/>
<organism evidence="2 3">
    <name type="scientific">Bradyrhizobium elkanii</name>
    <dbReference type="NCBI Taxonomy" id="29448"/>
    <lineage>
        <taxon>Bacteria</taxon>
        <taxon>Pseudomonadati</taxon>
        <taxon>Pseudomonadota</taxon>
        <taxon>Alphaproteobacteria</taxon>
        <taxon>Hyphomicrobiales</taxon>
        <taxon>Nitrobacteraceae</taxon>
        <taxon>Bradyrhizobium</taxon>
    </lineage>
</organism>
<evidence type="ECO:0008006" key="4">
    <source>
        <dbReference type="Google" id="ProtNLM"/>
    </source>
</evidence>
<accession>A0ABV4FAL4</accession>
<dbReference type="Proteomes" id="UP001565471">
    <property type="component" value="Unassembled WGS sequence"/>
</dbReference>
<name>A0ABV4FAL4_BRAEL</name>
<keyword evidence="1" id="KW-0051">Antiviral defense</keyword>
<keyword evidence="3" id="KW-1185">Reference proteome</keyword>
<gene>
    <name evidence="2" type="ORF">ABIF29_007287</name>
</gene>
<dbReference type="SUPFAM" id="SSF81301">
    <property type="entry name" value="Nucleotidyltransferase"/>
    <property type="match status" value="1"/>
</dbReference>
<evidence type="ECO:0000313" key="2">
    <source>
        <dbReference type="EMBL" id="MEY9320488.1"/>
    </source>
</evidence>
<dbReference type="InterPro" id="IPR006116">
    <property type="entry name" value="NT_2-5OAS_ClassI-CCAase"/>
</dbReference>
<dbReference type="Pfam" id="PF18144">
    <property type="entry name" value="SMODS"/>
    <property type="match status" value="1"/>
</dbReference>
<dbReference type="CDD" id="cd05400">
    <property type="entry name" value="NT_2-5OAS_ClassI-CCAase"/>
    <property type="match status" value="1"/>
</dbReference>
<dbReference type="EMBL" id="JBGBZA010000002">
    <property type="protein sequence ID" value="MEY9320488.1"/>
    <property type="molecule type" value="Genomic_DNA"/>
</dbReference>